<evidence type="ECO:0000313" key="4">
    <source>
        <dbReference type="Proteomes" id="UP000185984"/>
    </source>
</evidence>
<sequence length="194" mass="20771">MKTTTKIILATAFIGTLGLGGVAKAVNARQVQSQAAITPQYSSTQIAETSDGDGEVNDATEVNANTNQLQAQATSNNRHSRTHKEMDDDREDQQEAAKLQPLAKITIQEAKQAAQTAVAGTASSVKLENENGNLVYEVVIGQQEVMVDAGNGNVLYTENINQEDEHNETSRPKSSIQVSDSNERNAETNDNGGQ</sequence>
<organism evidence="3 4">
    <name type="scientific">Chroogloeocystis siderophila 5.2 s.c.1</name>
    <dbReference type="NCBI Taxonomy" id="247279"/>
    <lineage>
        <taxon>Bacteria</taxon>
        <taxon>Bacillati</taxon>
        <taxon>Cyanobacteriota</taxon>
        <taxon>Cyanophyceae</taxon>
        <taxon>Oscillatoriophycideae</taxon>
        <taxon>Chroococcales</taxon>
        <taxon>Chroococcaceae</taxon>
        <taxon>Chroogloeocystis</taxon>
    </lineage>
</organism>
<feature type="domain" description="PepSY" evidence="2">
    <location>
        <begin position="104"/>
        <end position="157"/>
    </location>
</feature>
<dbReference type="RefSeq" id="WP_073549239.1">
    <property type="nucleotide sequence ID" value="NZ_CAWMVK010000041.1"/>
</dbReference>
<dbReference type="AlphaFoldDB" id="A0A1U7HU17"/>
<proteinExistence type="predicted"/>
<dbReference type="Gene3D" id="3.10.450.40">
    <property type="match status" value="1"/>
</dbReference>
<feature type="compositionally biased region" description="Polar residues" evidence="1">
    <location>
        <begin position="68"/>
        <end position="77"/>
    </location>
</feature>
<evidence type="ECO:0000259" key="2">
    <source>
        <dbReference type="Pfam" id="PF03413"/>
    </source>
</evidence>
<evidence type="ECO:0000256" key="1">
    <source>
        <dbReference type="SAM" id="MobiDB-lite"/>
    </source>
</evidence>
<name>A0A1U7HU17_9CHRO</name>
<accession>A0A1U7HU17</accession>
<dbReference type="Proteomes" id="UP000185984">
    <property type="component" value="Unassembled WGS sequence"/>
</dbReference>
<evidence type="ECO:0000313" key="3">
    <source>
        <dbReference type="EMBL" id="OKH27025.1"/>
    </source>
</evidence>
<dbReference type="Pfam" id="PF03413">
    <property type="entry name" value="PepSY"/>
    <property type="match status" value="1"/>
</dbReference>
<feature type="region of interest" description="Disordered" evidence="1">
    <location>
        <begin position="162"/>
        <end position="194"/>
    </location>
</feature>
<comment type="caution">
    <text evidence="3">The sequence shown here is derived from an EMBL/GenBank/DDBJ whole genome shotgun (WGS) entry which is preliminary data.</text>
</comment>
<protein>
    <recommendedName>
        <fullName evidence="2">PepSY domain-containing protein</fullName>
    </recommendedName>
</protein>
<dbReference type="InterPro" id="IPR025711">
    <property type="entry name" value="PepSY"/>
</dbReference>
<dbReference type="EMBL" id="MRCC01000007">
    <property type="protein sequence ID" value="OKH27025.1"/>
    <property type="molecule type" value="Genomic_DNA"/>
</dbReference>
<gene>
    <name evidence="3" type="ORF">NIES1031_09870</name>
</gene>
<dbReference type="STRING" id="247279.NIES1031_09870"/>
<reference evidence="3 4" key="1">
    <citation type="submission" date="2016-11" db="EMBL/GenBank/DDBJ databases">
        <title>Draft Genome Sequences of Nine Cyanobacterial Strains from Diverse Habitats.</title>
        <authorList>
            <person name="Zhu T."/>
            <person name="Hou S."/>
            <person name="Lu X."/>
            <person name="Hess W.R."/>
        </authorList>
    </citation>
    <scope>NUCLEOTIDE SEQUENCE [LARGE SCALE GENOMIC DNA]</scope>
    <source>
        <strain evidence="3 4">5.2 s.c.1</strain>
    </source>
</reference>
<keyword evidence="4" id="KW-1185">Reference proteome</keyword>
<feature type="region of interest" description="Disordered" evidence="1">
    <location>
        <begin position="68"/>
        <end position="96"/>
    </location>
</feature>
<dbReference type="OrthoDB" id="425838at2"/>